<keyword evidence="2" id="KW-1185">Reference proteome</keyword>
<accession>A0AAV4TM14</accession>
<evidence type="ECO:0000313" key="2">
    <source>
        <dbReference type="Proteomes" id="UP001054837"/>
    </source>
</evidence>
<sequence>MADEDKILSNPCLLSSIRSFNDENAEEFFTVLENTALLGNWSEIQLSAITTLKLEGRARRFFEASLKGKNLRYQPLKARLIAQFSKPVNFASTVRNYGSVTL</sequence>
<organism evidence="1 2">
    <name type="scientific">Caerostris darwini</name>
    <dbReference type="NCBI Taxonomy" id="1538125"/>
    <lineage>
        <taxon>Eukaryota</taxon>
        <taxon>Metazoa</taxon>
        <taxon>Ecdysozoa</taxon>
        <taxon>Arthropoda</taxon>
        <taxon>Chelicerata</taxon>
        <taxon>Arachnida</taxon>
        <taxon>Araneae</taxon>
        <taxon>Araneomorphae</taxon>
        <taxon>Entelegynae</taxon>
        <taxon>Araneoidea</taxon>
        <taxon>Araneidae</taxon>
        <taxon>Caerostris</taxon>
    </lineage>
</organism>
<proteinExistence type="predicted"/>
<protein>
    <submittedName>
        <fullName evidence="1">Uncharacterized protein</fullName>
    </submittedName>
</protein>
<gene>
    <name evidence="1" type="primary">AVEN_273833_1</name>
    <name evidence="1" type="ORF">CDAR_494161</name>
</gene>
<name>A0AAV4TM14_9ARAC</name>
<dbReference type="AlphaFoldDB" id="A0AAV4TM14"/>
<comment type="caution">
    <text evidence="1">The sequence shown here is derived from an EMBL/GenBank/DDBJ whole genome shotgun (WGS) entry which is preliminary data.</text>
</comment>
<dbReference type="EMBL" id="BPLQ01009817">
    <property type="protein sequence ID" value="GIY46769.1"/>
    <property type="molecule type" value="Genomic_DNA"/>
</dbReference>
<reference evidence="1 2" key="1">
    <citation type="submission" date="2021-06" db="EMBL/GenBank/DDBJ databases">
        <title>Caerostris darwini draft genome.</title>
        <authorList>
            <person name="Kono N."/>
            <person name="Arakawa K."/>
        </authorList>
    </citation>
    <scope>NUCLEOTIDE SEQUENCE [LARGE SCALE GENOMIC DNA]</scope>
</reference>
<evidence type="ECO:0000313" key="1">
    <source>
        <dbReference type="EMBL" id="GIY46769.1"/>
    </source>
</evidence>
<dbReference type="Proteomes" id="UP001054837">
    <property type="component" value="Unassembled WGS sequence"/>
</dbReference>